<dbReference type="OrthoDB" id="6279458at2759"/>
<dbReference type="AlphaFoldDB" id="A0A8E0S4A7"/>
<accession>A0A8E0S4A7</accession>
<protein>
    <submittedName>
        <fullName evidence="3">Uncharacterized protein</fullName>
    </submittedName>
</protein>
<keyword evidence="4" id="KW-1185">Reference proteome</keyword>
<dbReference type="EMBL" id="LUCM01002934">
    <property type="protein sequence ID" value="KAA0196571.1"/>
    <property type="molecule type" value="Genomic_DNA"/>
</dbReference>
<evidence type="ECO:0000256" key="1">
    <source>
        <dbReference type="SAM" id="MobiDB-lite"/>
    </source>
</evidence>
<keyword evidence="2" id="KW-0732">Signal</keyword>
<name>A0A8E0S4A7_9TREM</name>
<proteinExistence type="predicted"/>
<sequence length="450" mass="50864">MIGSNQLCLRANQLHLILTILMPVLSRLQLAVPLDACHILLPTFLSSRRVRPRTTGSSHKMSQIDIPSSRFPLRYTGMPRHTDQSVSKVKFFNTSQCSATQISNRPVPINTTIPCFPLRVRTILGEEIVRLYVTAFVPTDFWTRLSSRLLSDHTFDEICDRVYSLATLDTVQKPFPDSSVLVSGKYSAEWTLWKHGMRLSIANGQIGLARLQQFTRGPCSLHRRSWTDHYSNESSRPQEPRDGLHLNSDSDEWEELTATEGEELNPDCGLHDSKKGELVASTPSEFSDLSDGRTYRSGVVGAARSTYQNRKIHLLRWITRSDFDPKMKNWKPDPVDTEPPNAQSSVSHVAEQPASAFAFLLPGKMGLEDYGMLFVFRCPILVRLDYNFLLAYPEVRNSLRGPPPPQKTDYVASFQTLFIDDRSFPSAMNDIDSIYAPNAHSNKTNKLLFS</sequence>
<feature type="signal peptide" evidence="2">
    <location>
        <begin position="1"/>
        <end position="26"/>
    </location>
</feature>
<evidence type="ECO:0000313" key="3">
    <source>
        <dbReference type="EMBL" id="KAA0196571.1"/>
    </source>
</evidence>
<evidence type="ECO:0000313" key="4">
    <source>
        <dbReference type="Proteomes" id="UP000728185"/>
    </source>
</evidence>
<dbReference type="Proteomes" id="UP000728185">
    <property type="component" value="Unassembled WGS sequence"/>
</dbReference>
<organism evidence="3 4">
    <name type="scientific">Fasciolopsis buskii</name>
    <dbReference type="NCBI Taxonomy" id="27845"/>
    <lineage>
        <taxon>Eukaryota</taxon>
        <taxon>Metazoa</taxon>
        <taxon>Spiralia</taxon>
        <taxon>Lophotrochozoa</taxon>
        <taxon>Platyhelminthes</taxon>
        <taxon>Trematoda</taxon>
        <taxon>Digenea</taxon>
        <taxon>Plagiorchiida</taxon>
        <taxon>Echinostomata</taxon>
        <taxon>Echinostomatoidea</taxon>
        <taxon>Fasciolidae</taxon>
        <taxon>Fasciolopsis</taxon>
    </lineage>
</organism>
<comment type="caution">
    <text evidence="3">The sequence shown here is derived from an EMBL/GenBank/DDBJ whole genome shotgun (WGS) entry which is preliminary data.</text>
</comment>
<feature type="compositionally biased region" description="Basic and acidic residues" evidence="1">
    <location>
        <begin position="228"/>
        <end position="244"/>
    </location>
</feature>
<feature type="chain" id="PRO_5034863517" evidence="2">
    <location>
        <begin position="27"/>
        <end position="450"/>
    </location>
</feature>
<feature type="region of interest" description="Disordered" evidence="1">
    <location>
        <begin position="228"/>
        <end position="252"/>
    </location>
</feature>
<evidence type="ECO:0000256" key="2">
    <source>
        <dbReference type="SAM" id="SignalP"/>
    </source>
</evidence>
<gene>
    <name evidence="3" type="ORF">FBUS_02498</name>
</gene>
<reference evidence="3" key="1">
    <citation type="submission" date="2019-05" db="EMBL/GenBank/DDBJ databases">
        <title>Annotation for the trematode Fasciolopsis buski.</title>
        <authorList>
            <person name="Choi Y.-J."/>
        </authorList>
    </citation>
    <scope>NUCLEOTIDE SEQUENCE</scope>
    <source>
        <strain evidence="3">HT</strain>
        <tissue evidence="3">Whole worm</tissue>
    </source>
</reference>